<organism evidence="1 2">
    <name type="scientific">Naganishia friedmannii</name>
    <dbReference type="NCBI Taxonomy" id="89922"/>
    <lineage>
        <taxon>Eukaryota</taxon>
        <taxon>Fungi</taxon>
        <taxon>Dikarya</taxon>
        <taxon>Basidiomycota</taxon>
        <taxon>Agaricomycotina</taxon>
        <taxon>Tremellomycetes</taxon>
        <taxon>Filobasidiales</taxon>
        <taxon>Filobasidiaceae</taxon>
        <taxon>Naganishia</taxon>
    </lineage>
</organism>
<name>A0ACC2W0P1_9TREE</name>
<dbReference type="EMBL" id="JASBWT010000004">
    <property type="protein sequence ID" value="KAJ9105295.1"/>
    <property type="molecule type" value="Genomic_DNA"/>
</dbReference>
<comment type="caution">
    <text evidence="1">The sequence shown here is derived from an EMBL/GenBank/DDBJ whole genome shotgun (WGS) entry which is preliminary data.</text>
</comment>
<reference evidence="1" key="1">
    <citation type="submission" date="2023-04" db="EMBL/GenBank/DDBJ databases">
        <title>Draft Genome sequencing of Naganishia species isolated from polar environments using Oxford Nanopore Technology.</title>
        <authorList>
            <person name="Leo P."/>
            <person name="Venkateswaran K."/>
        </authorList>
    </citation>
    <scope>NUCLEOTIDE SEQUENCE</scope>
    <source>
        <strain evidence="1">MNA-CCFEE 5423</strain>
    </source>
</reference>
<accession>A0ACC2W0P1</accession>
<evidence type="ECO:0000313" key="1">
    <source>
        <dbReference type="EMBL" id="KAJ9105295.1"/>
    </source>
</evidence>
<dbReference type="Proteomes" id="UP001227268">
    <property type="component" value="Unassembled WGS sequence"/>
</dbReference>
<proteinExistence type="predicted"/>
<keyword evidence="2" id="KW-1185">Reference proteome</keyword>
<protein>
    <submittedName>
        <fullName evidence="1">Uncharacterized protein</fullName>
    </submittedName>
</protein>
<sequence>MGQPPYLLYCNSCHWSSSQIGMTFEKPVGLAHQVLEQETASRETVEIDRLQSHFDHYIHRLTQSLERQASLTAPRVKKSSAGKPFASGRGKYSYGARVHTPKPAPQGLPTPTRYIGNITAAAAARNKNPESPLHSGTMNSRFGGQPGVLLPAPISEDPNEYRPKLRWRDVARYEAEDGMLRRQQTGQRKNTADDSLVFDDDDEEDQTDDRKLHDTAFESREREQVAEMMNFKGDVCGEDSYRSGFASLERLWDQPWAQPRSRRSQRPVRTPLLAKRAKRCPECSHTLIRPESKPQSTRFKIKVAAMTYLPGVEVGARRLLELEVQGEEDSEGWRKGMTEAIVASGKREKLNKALTPGRIYTYQLALTNPLLESITVTLNMRHTMLSGLIDRPEDFVDVWFPHQEVHIGAFGETLDEVIKDTKVTDAGENQWVEEEESMTKVAFFVRLDERLLKMLPPGVRNLDANFDLNLVFTYTAEEEYENTATVGDGSTSKHDESTTLHDSTKADIRKGKPTSTSIPELRKVEKTFSFDVRVKLGEILAVE</sequence>
<evidence type="ECO:0000313" key="2">
    <source>
        <dbReference type="Proteomes" id="UP001227268"/>
    </source>
</evidence>
<gene>
    <name evidence="1" type="ORF">QFC21_001663</name>
</gene>